<feature type="transmembrane region" description="Helical" evidence="1">
    <location>
        <begin position="263"/>
        <end position="286"/>
    </location>
</feature>
<comment type="caution">
    <text evidence="2">The sequence shown here is derived from an EMBL/GenBank/DDBJ whole genome shotgun (WGS) entry which is preliminary data.</text>
</comment>
<keyword evidence="1" id="KW-0472">Membrane</keyword>
<keyword evidence="1" id="KW-0812">Transmembrane</keyword>
<name>A0ABV7HGZ0_9GAMM</name>
<feature type="transmembrane region" description="Helical" evidence="1">
    <location>
        <begin position="163"/>
        <end position="185"/>
    </location>
</feature>
<gene>
    <name evidence="2" type="ORF">ACFOEK_12655</name>
</gene>
<feature type="transmembrane region" description="Helical" evidence="1">
    <location>
        <begin position="67"/>
        <end position="85"/>
    </location>
</feature>
<accession>A0ABV7HGZ0</accession>
<feature type="transmembrane region" description="Helical" evidence="1">
    <location>
        <begin position="379"/>
        <end position="399"/>
    </location>
</feature>
<sequence>MTAPIFGLMGACAFILPDLWLSRWQPDLIALTHLYALGFILMIMCGALTQVLPVLSGKGFPMVDTSATGFHVLLTLGIVLFPLNFLSPSRFVVLLTTCLIAIPLFAMASAIIFVLLKSKSNDSILSIKFAVTCLIFTVLSGLWQLGSYHWLEASVLGKLLTNIHLSFGLLGWVTLMIIGVSFQVIPMFHVTPEYPRLIRKGLPVFHFLALLMLASGLVQQSSIVGQVMTWSALGLLHISLIGYALAGLWLLNQRRRKVSDNTVNFWRLGLGMLICAVVIFDVSLLIDHALTAQIQMLAMLVLIFGFVVSIILGMLLKIIPFLAFLHLQQMSMKSMETLGLMPSMSDMLASWPGRRLFQLYCVTLVFLLMAPFVELSSNVAGLLLGGVCVFLILIGIKVWKRYLAKEKEMMSVQSVANGHV</sequence>
<dbReference type="RefSeq" id="WP_386721458.1">
    <property type="nucleotide sequence ID" value="NZ_JBHRSZ010000004.1"/>
</dbReference>
<keyword evidence="1" id="KW-1133">Transmembrane helix</keyword>
<feature type="transmembrane region" description="Helical" evidence="1">
    <location>
        <begin position="356"/>
        <end position="373"/>
    </location>
</feature>
<evidence type="ECO:0000313" key="2">
    <source>
        <dbReference type="EMBL" id="MFC3151883.1"/>
    </source>
</evidence>
<keyword evidence="3" id="KW-1185">Reference proteome</keyword>
<feature type="transmembrane region" description="Helical" evidence="1">
    <location>
        <begin position="5"/>
        <end position="22"/>
    </location>
</feature>
<dbReference type="Proteomes" id="UP001595476">
    <property type="component" value="Unassembled WGS sequence"/>
</dbReference>
<dbReference type="EMBL" id="JBHRSZ010000004">
    <property type="protein sequence ID" value="MFC3151883.1"/>
    <property type="molecule type" value="Genomic_DNA"/>
</dbReference>
<protein>
    <submittedName>
        <fullName evidence="2">Uncharacterized protein</fullName>
    </submittedName>
</protein>
<proteinExistence type="predicted"/>
<feature type="transmembrane region" description="Helical" evidence="1">
    <location>
        <begin position="197"/>
        <end position="218"/>
    </location>
</feature>
<feature type="transmembrane region" description="Helical" evidence="1">
    <location>
        <begin position="34"/>
        <end position="55"/>
    </location>
</feature>
<feature type="transmembrane region" description="Helical" evidence="1">
    <location>
        <begin position="123"/>
        <end position="143"/>
    </location>
</feature>
<feature type="transmembrane region" description="Helical" evidence="1">
    <location>
        <begin position="230"/>
        <end position="251"/>
    </location>
</feature>
<organism evidence="2 3">
    <name type="scientific">Litoribrevibacter euphylliae</name>
    <dbReference type="NCBI Taxonomy" id="1834034"/>
    <lineage>
        <taxon>Bacteria</taxon>
        <taxon>Pseudomonadati</taxon>
        <taxon>Pseudomonadota</taxon>
        <taxon>Gammaproteobacteria</taxon>
        <taxon>Oceanospirillales</taxon>
        <taxon>Oceanospirillaceae</taxon>
        <taxon>Litoribrevibacter</taxon>
    </lineage>
</organism>
<evidence type="ECO:0000313" key="3">
    <source>
        <dbReference type="Proteomes" id="UP001595476"/>
    </source>
</evidence>
<evidence type="ECO:0000256" key="1">
    <source>
        <dbReference type="SAM" id="Phobius"/>
    </source>
</evidence>
<feature type="transmembrane region" description="Helical" evidence="1">
    <location>
        <begin position="91"/>
        <end position="116"/>
    </location>
</feature>
<feature type="transmembrane region" description="Helical" evidence="1">
    <location>
        <begin position="298"/>
        <end position="325"/>
    </location>
</feature>
<reference evidence="3" key="1">
    <citation type="journal article" date="2019" name="Int. J. Syst. Evol. Microbiol.">
        <title>The Global Catalogue of Microorganisms (GCM) 10K type strain sequencing project: providing services to taxonomists for standard genome sequencing and annotation.</title>
        <authorList>
            <consortium name="The Broad Institute Genomics Platform"/>
            <consortium name="The Broad Institute Genome Sequencing Center for Infectious Disease"/>
            <person name="Wu L."/>
            <person name="Ma J."/>
        </authorList>
    </citation>
    <scope>NUCLEOTIDE SEQUENCE [LARGE SCALE GENOMIC DNA]</scope>
    <source>
        <strain evidence="3">KCTC 52438</strain>
    </source>
</reference>